<reference evidence="1" key="1">
    <citation type="journal article" date="2021" name="Proc. Natl. Acad. Sci. U.S.A.">
        <title>A Catalog of Tens of Thousands of Viruses from Human Metagenomes Reveals Hidden Associations with Chronic Diseases.</title>
        <authorList>
            <person name="Tisza M.J."/>
            <person name="Buck C.B."/>
        </authorList>
    </citation>
    <scope>NUCLEOTIDE SEQUENCE</scope>
    <source>
        <strain evidence="1">CtHip2</strain>
    </source>
</reference>
<protein>
    <submittedName>
        <fullName evidence="1">Uncharacterized protein</fullName>
    </submittedName>
</protein>
<organism evidence="1">
    <name type="scientific">Siphoviridae sp. ctHip2</name>
    <dbReference type="NCBI Taxonomy" id="2827830"/>
    <lineage>
        <taxon>Viruses</taxon>
        <taxon>Duplodnaviria</taxon>
        <taxon>Heunggongvirae</taxon>
        <taxon>Uroviricota</taxon>
        <taxon>Caudoviricetes</taxon>
    </lineage>
</organism>
<accession>A0A8S5RVH5</accession>
<proteinExistence type="predicted"/>
<sequence>MFYILLISILPIAYAMCSEVDEKVLLENGVMPYKKGK</sequence>
<name>A0A8S5RVH5_9CAUD</name>
<evidence type="ECO:0000313" key="1">
    <source>
        <dbReference type="EMBL" id="DAF42774.1"/>
    </source>
</evidence>
<dbReference type="EMBL" id="BK032497">
    <property type="protein sequence ID" value="DAF42774.1"/>
    <property type="molecule type" value="Genomic_DNA"/>
</dbReference>